<dbReference type="PANTHER" id="PTHR11669:SF8">
    <property type="entry name" value="DNA POLYMERASE III SUBUNIT DELTA"/>
    <property type="match status" value="1"/>
</dbReference>
<dbReference type="SUPFAM" id="SSF52540">
    <property type="entry name" value="P-loop containing nucleoside triphosphate hydrolases"/>
    <property type="match status" value="1"/>
</dbReference>
<dbReference type="Pfam" id="PF13177">
    <property type="entry name" value="DNA_pol3_delta2"/>
    <property type="match status" value="1"/>
</dbReference>
<feature type="region of interest" description="Disordered" evidence="1">
    <location>
        <begin position="1"/>
        <end position="22"/>
    </location>
</feature>
<dbReference type="Proteomes" id="UP000298631">
    <property type="component" value="Plasmid unnamed1"/>
</dbReference>
<dbReference type="KEGG" id="pseb:EOK75_12815"/>
<dbReference type="InterPro" id="IPR027417">
    <property type="entry name" value="P-loop_NTPase"/>
</dbReference>
<dbReference type="PANTHER" id="PTHR11669">
    <property type="entry name" value="REPLICATION FACTOR C / DNA POLYMERASE III GAMMA-TAU SUBUNIT"/>
    <property type="match status" value="1"/>
</dbReference>
<dbReference type="RefSeq" id="WP_137194477.1">
    <property type="nucleotide sequence ID" value="NZ_CP039965.1"/>
</dbReference>
<evidence type="ECO:0000256" key="1">
    <source>
        <dbReference type="SAM" id="MobiDB-lite"/>
    </source>
</evidence>
<gene>
    <name evidence="2" type="ORF">EOK75_12815</name>
</gene>
<name>A0A4P8EIC0_9RHOB</name>
<evidence type="ECO:0000313" key="3">
    <source>
        <dbReference type="Proteomes" id="UP000298631"/>
    </source>
</evidence>
<keyword evidence="2" id="KW-0614">Plasmid</keyword>
<proteinExistence type="predicted"/>
<dbReference type="OrthoDB" id="9811073at2"/>
<dbReference type="EC" id="2.7.7.7" evidence="2"/>
<feature type="compositionally biased region" description="Basic and acidic residues" evidence="1">
    <location>
        <begin position="8"/>
        <end position="22"/>
    </location>
</feature>
<keyword evidence="2" id="KW-0548">Nucleotidyltransferase</keyword>
<dbReference type="NCBIfam" id="NF005677">
    <property type="entry name" value="PRK07471.1"/>
    <property type="match status" value="1"/>
</dbReference>
<keyword evidence="2" id="KW-0808">Transferase</keyword>
<keyword evidence="3" id="KW-1185">Reference proteome</keyword>
<dbReference type="GO" id="GO:0009360">
    <property type="term" value="C:DNA polymerase III complex"/>
    <property type="evidence" value="ECO:0007669"/>
    <property type="project" value="TreeGrafter"/>
</dbReference>
<organism evidence="2 3">
    <name type="scientific">Pseudorhodobacter turbinis</name>
    <dbReference type="NCBI Taxonomy" id="2500533"/>
    <lineage>
        <taxon>Bacteria</taxon>
        <taxon>Pseudomonadati</taxon>
        <taxon>Pseudomonadota</taxon>
        <taxon>Alphaproteobacteria</taxon>
        <taxon>Rhodobacterales</taxon>
        <taxon>Paracoccaceae</taxon>
        <taxon>Pseudorhodobacter</taxon>
    </lineage>
</organism>
<protein>
    <submittedName>
        <fullName evidence="2">DNA polymerase III subunit delta</fullName>
        <ecNumber evidence="2">2.7.7.7</ecNumber>
    </submittedName>
</protein>
<dbReference type="Gene3D" id="3.40.50.300">
    <property type="entry name" value="P-loop containing nucleotide triphosphate hydrolases"/>
    <property type="match status" value="1"/>
</dbReference>
<dbReference type="GO" id="GO:0003887">
    <property type="term" value="F:DNA-directed DNA polymerase activity"/>
    <property type="evidence" value="ECO:0007669"/>
    <property type="project" value="UniProtKB-EC"/>
</dbReference>
<dbReference type="InterPro" id="IPR050238">
    <property type="entry name" value="DNA_Rep/Repair_Clamp_Loader"/>
</dbReference>
<accession>A0A4P8EIC0</accession>
<geneLocation type="plasmid" evidence="2 3">
    <name>unnamed1</name>
</geneLocation>
<evidence type="ECO:0000313" key="2">
    <source>
        <dbReference type="EMBL" id="QCO56698.1"/>
    </source>
</evidence>
<dbReference type="GO" id="GO:0006261">
    <property type="term" value="P:DNA-templated DNA replication"/>
    <property type="evidence" value="ECO:0007669"/>
    <property type="project" value="TreeGrafter"/>
</dbReference>
<reference evidence="2 3" key="1">
    <citation type="submission" date="2019-05" db="EMBL/GenBank/DDBJ databases">
        <title>Pseudorhodobacter turbinis sp. nov., isolated from the gut of the Korean turban shell.</title>
        <authorList>
            <person name="Jeong Y.-S."/>
            <person name="Kang W.-R."/>
            <person name="Bae J.-W."/>
        </authorList>
    </citation>
    <scope>NUCLEOTIDE SEQUENCE [LARGE SCALE GENOMIC DNA]</scope>
    <source>
        <strain evidence="2 3">S12M18</strain>
        <plasmid evidence="2 3">unnamed1</plasmid>
    </source>
</reference>
<sequence length="379" mass="40874">MSRAPKTALEDRPEPDRVKDAPHPRETLALIGHHAAEAAFLDAFNSGKLHHGWMITGPLGLGKATLAWKIARFLLATPEDDGGMFAAPPPDSLDIPADHPVAHRLLALSEPRLYLLRRAWDDKTRKLKSMITVEEVRKLKSYFMLSAADGGRRVAIIDAVDEMNVAAANALLKLLEEPPPNVTLLLVSHQPSRLLPTIRSRCRELRLTPLNAEDMATALAATGDAPANPVPLAELSGGSVGEAIRILNLGGLKIYAGLISLFATLPRLDRTRAATLAEMGAGRGNEEKFDLILMLIDLFLARLARAGTLGHCPPEATNGEAELIARLSPNANAARQWADLAQGLATRARRGRAVNLDPAALLMDMVLQIDKTAGNLAQR</sequence>
<dbReference type="EMBL" id="CP039965">
    <property type="protein sequence ID" value="QCO56698.1"/>
    <property type="molecule type" value="Genomic_DNA"/>
</dbReference>
<dbReference type="AlphaFoldDB" id="A0A4P8EIC0"/>